<dbReference type="AlphaFoldDB" id="A0A2Z4Y4G6"/>
<evidence type="ECO:0000256" key="2">
    <source>
        <dbReference type="PIRSR" id="PIRSR000808-3"/>
    </source>
</evidence>
<dbReference type="InterPro" id="IPR032576">
    <property type="entry name" value="DUF4921"/>
</dbReference>
<dbReference type="InterPro" id="IPR001937">
    <property type="entry name" value="GalP_UDPtransf1"/>
</dbReference>
<evidence type="ECO:0000313" key="4">
    <source>
        <dbReference type="EMBL" id="AXA36101.1"/>
    </source>
</evidence>
<dbReference type="SUPFAM" id="SSF54197">
    <property type="entry name" value="HIT-like"/>
    <property type="match status" value="2"/>
</dbReference>
<keyword evidence="4" id="KW-0548">Nucleotidyltransferase</keyword>
<comment type="cofactor">
    <cofactor evidence="2">
        <name>Zn(2+)</name>
        <dbReference type="ChEBI" id="CHEBI:29105"/>
    </cofactor>
    <text evidence="2">Binds 1 zinc ion per subunit.</text>
</comment>
<protein>
    <submittedName>
        <fullName evidence="4">Galactose-1-phosphate uridylyltransferase</fullName>
    </submittedName>
</protein>
<dbReference type="InterPro" id="IPR036265">
    <property type="entry name" value="HIT-like_sf"/>
</dbReference>
<feature type="active site" description="Tele-UMP-histidine intermediate" evidence="1">
    <location>
        <position position="165"/>
    </location>
</feature>
<sequence>MSVLRKDPLSYGWVIFAEETYQRPTAPCPVGEDLAPADCPFCEGNEDRTPPEIRAIRPIDSKPNSRGWQVRTIPNQFAVLRIEGNLERRGEGLYDMMNGVGAHEVIVETPDHYGRMSQFDTAKLRDVLWMYRERVQDLLKDKRFRYIQVFRNYGVRAGARLHHPHSQVIALPVLPRWVRDEIQHAFEYWGIKERCIFCDILEQDRKGKRLVYENDDFIVTEPFASRMPFETWIYPRVHQSEFHELADSALDSLADALRITLLTLEQALGDPHYNLIFHSAPCQPEKQYNTRRAQICDYYHWHIEIIPRVTELAGFEYGTGFYVNSVFPEKAAAQLRDHISKLIGGSPLR</sequence>
<feature type="binding site" evidence="2">
    <location>
        <position position="112"/>
    </location>
    <ligand>
        <name>Zn(2+)</name>
        <dbReference type="ChEBI" id="CHEBI:29105"/>
    </ligand>
</feature>
<feature type="domain" description="DUF4921" evidence="3">
    <location>
        <begin position="131"/>
        <end position="339"/>
    </location>
</feature>
<dbReference type="EMBL" id="CP030759">
    <property type="protein sequence ID" value="AXA36101.1"/>
    <property type="molecule type" value="Genomic_DNA"/>
</dbReference>
<proteinExistence type="predicted"/>
<dbReference type="Gene3D" id="3.30.428.10">
    <property type="entry name" value="HIT-like"/>
    <property type="match status" value="2"/>
</dbReference>
<dbReference type="InterPro" id="IPR053177">
    <property type="entry name" value="ADP-glucose_phosphorylase"/>
</dbReference>
<accession>A0A2Z4Y4G6</accession>
<feature type="binding site" evidence="2">
    <location>
        <position position="39"/>
    </location>
    <ligand>
        <name>Zn(2+)</name>
        <dbReference type="ChEBI" id="CHEBI:29105"/>
    </ligand>
</feature>
<reference evidence="4 5" key="1">
    <citation type="submission" date="2018-05" db="EMBL/GenBank/DDBJ databases">
        <title>A metagenomic window into the 2 km-deep terrestrial subsurface aquifer revealed taxonomically and functionally diverse microbial community comprising novel uncultured bacterial lineages.</title>
        <authorList>
            <person name="Kadnikov V.V."/>
            <person name="Mardanov A.V."/>
            <person name="Beletsky A.V."/>
            <person name="Banks D."/>
            <person name="Pimenov N.V."/>
            <person name="Frank Y.A."/>
            <person name="Karnachuk O.V."/>
            <person name="Ravin N.V."/>
        </authorList>
    </citation>
    <scope>NUCLEOTIDE SEQUENCE [LARGE SCALE GENOMIC DNA]</scope>
    <source>
        <strain evidence="4">BY</strain>
    </source>
</reference>
<evidence type="ECO:0000313" key="5">
    <source>
        <dbReference type="Proteomes" id="UP000262583"/>
    </source>
</evidence>
<gene>
    <name evidence="4" type="ORF">BRCON_1324</name>
</gene>
<organism evidence="4 5">
    <name type="scientific">Sumerlaea chitinivorans</name>
    <dbReference type="NCBI Taxonomy" id="2250252"/>
    <lineage>
        <taxon>Bacteria</taxon>
        <taxon>Candidatus Sumerlaeota</taxon>
        <taxon>Candidatus Sumerlaeia</taxon>
        <taxon>Candidatus Sumerlaeales</taxon>
        <taxon>Candidatus Sumerlaeaceae</taxon>
        <taxon>Candidatus Sumerlaea</taxon>
    </lineage>
</organism>
<dbReference type="Pfam" id="PF16268">
    <property type="entry name" value="DUF4921"/>
    <property type="match status" value="1"/>
</dbReference>
<dbReference type="GO" id="GO:0008270">
    <property type="term" value="F:zinc ion binding"/>
    <property type="evidence" value="ECO:0007669"/>
    <property type="project" value="InterPro"/>
</dbReference>
<dbReference type="GO" id="GO:0006012">
    <property type="term" value="P:galactose metabolic process"/>
    <property type="evidence" value="ECO:0007669"/>
    <property type="project" value="InterPro"/>
</dbReference>
<dbReference type="GO" id="GO:0008108">
    <property type="term" value="F:UDP-glucose:hexose-1-phosphate uridylyltransferase activity"/>
    <property type="evidence" value="ECO:0007669"/>
    <property type="project" value="InterPro"/>
</dbReference>
<dbReference type="KEGG" id="schv:BRCON_1324"/>
<dbReference type="PANTHER" id="PTHR42763">
    <property type="entry name" value="ADP-GLUCOSE PHOSPHORYLASE"/>
    <property type="match status" value="1"/>
</dbReference>
<dbReference type="PIRSF" id="PIRSF000808">
    <property type="entry name" value="GalT"/>
    <property type="match status" value="1"/>
</dbReference>
<dbReference type="PANTHER" id="PTHR42763:SF1">
    <property type="entry name" value="UDP-GLUCOSE--HEXOSE-1-PHOSPHATE URIDYLYLTRANSFERASE"/>
    <property type="match status" value="1"/>
</dbReference>
<keyword evidence="2" id="KW-0862">Zinc</keyword>
<feature type="binding site" evidence="2">
    <location>
        <position position="42"/>
    </location>
    <ligand>
        <name>Zn(2+)</name>
        <dbReference type="ChEBI" id="CHEBI:29105"/>
    </ligand>
</feature>
<keyword evidence="2" id="KW-0479">Metal-binding</keyword>
<name>A0A2Z4Y4G6_SUMC1</name>
<evidence type="ECO:0000259" key="3">
    <source>
        <dbReference type="Pfam" id="PF16268"/>
    </source>
</evidence>
<dbReference type="Proteomes" id="UP000262583">
    <property type="component" value="Chromosome"/>
</dbReference>
<keyword evidence="4" id="KW-0808">Transferase</keyword>
<feature type="binding site" evidence="2">
    <location>
        <position position="163"/>
    </location>
    <ligand>
        <name>Zn(2+)</name>
        <dbReference type="ChEBI" id="CHEBI:29105"/>
    </ligand>
</feature>
<evidence type="ECO:0000256" key="1">
    <source>
        <dbReference type="PIRSR" id="PIRSR000808-1"/>
    </source>
</evidence>